<evidence type="ECO:0000313" key="2">
    <source>
        <dbReference type="EMBL" id="PIP24804.1"/>
    </source>
</evidence>
<feature type="non-terminal residue" evidence="2">
    <location>
        <position position="164"/>
    </location>
</feature>
<dbReference type="InterPro" id="IPR012902">
    <property type="entry name" value="N_methyl_site"/>
</dbReference>
<reference evidence="2 3" key="1">
    <citation type="submission" date="2017-09" db="EMBL/GenBank/DDBJ databases">
        <title>Depth-based differentiation of microbial function through sediment-hosted aquifers and enrichment of novel symbionts in the deep terrestrial subsurface.</title>
        <authorList>
            <person name="Probst A.J."/>
            <person name="Ladd B."/>
            <person name="Jarett J.K."/>
            <person name="Geller-Mcgrath D.E."/>
            <person name="Sieber C.M."/>
            <person name="Emerson J.B."/>
            <person name="Anantharaman K."/>
            <person name="Thomas B.C."/>
            <person name="Malmstrom R."/>
            <person name="Stieglmeier M."/>
            <person name="Klingl A."/>
            <person name="Woyke T."/>
            <person name="Ryan C.M."/>
            <person name="Banfield J.F."/>
        </authorList>
    </citation>
    <scope>NUCLEOTIDE SEQUENCE [LARGE SCALE GENOMIC DNA]</scope>
    <source>
        <strain evidence="2">CG23_combo_of_CG06-09_8_20_14_all_36_12</strain>
    </source>
</reference>
<keyword evidence="1" id="KW-1133">Transmembrane helix</keyword>
<proteinExistence type="predicted"/>
<comment type="caution">
    <text evidence="2">The sequence shown here is derived from an EMBL/GenBank/DDBJ whole genome shotgun (WGS) entry which is preliminary data.</text>
</comment>
<dbReference type="Proteomes" id="UP000228681">
    <property type="component" value="Unassembled WGS sequence"/>
</dbReference>
<dbReference type="Pfam" id="PF07963">
    <property type="entry name" value="N_methyl"/>
    <property type="match status" value="1"/>
</dbReference>
<dbReference type="NCBIfam" id="TIGR02532">
    <property type="entry name" value="IV_pilin_GFxxxE"/>
    <property type="match status" value="1"/>
</dbReference>
<keyword evidence="1" id="KW-0472">Membrane</keyword>
<sequence length="164" mass="18061">MKEKSKSGTGFTIIELLVVMAIIVIVSGLVLANWRGGEKQYALQRAANKLAQDIRRVEEFAMSARAFQGQIPKGGYGIYFKISEKDHYILFADLNGNNHYDSGSDGLVEDIKIEKEVQISQLSASPLHITFTPPDPTVTIKPDALLAQITLAIQTDPTKTKTIQ</sequence>
<dbReference type="SUPFAM" id="SSF54523">
    <property type="entry name" value="Pili subunits"/>
    <property type="match status" value="1"/>
</dbReference>
<organism evidence="2 3">
    <name type="scientific">Candidatus Nealsonbacteria bacterium CG23_combo_of_CG06-09_8_20_14_all_36_12</name>
    <dbReference type="NCBI Taxonomy" id="1974718"/>
    <lineage>
        <taxon>Bacteria</taxon>
        <taxon>Candidatus Nealsoniibacteriota</taxon>
    </lineage>
</organism>
<dbReference type="InterPro" id="IPR045584">
    <property type="entry name" value="Pilin-like"/>
</dbReference>
<dbReference type="AlphaFoldDB" id="A0A2G9YZY6"/>
<evidence type="ECO:0000313" key="3">
    <source>
        <dbReference type="Proteomes" id="UP000228681"/>
    </source>
</evidence>
<name>A0A2G9YZY6_9BACT</name>
<dbReference type="EMBL" id="PCRS01000040">
    <property type="protein sequence ID" value="PIP24804.1"/>
    <property type="molecule type" value="Genomic_DNA"/>
</dbReference>
<feature type="transmembrane region" description="Helical" evidence="1">
    <location>
        <begin position="12"/>
        <end position="34"/>
    </location>
</feature>
<gene>
    <name evidence="2" type="ORF">COX34_02160</name>
</gene>
<accession>A0A2G9YZY6</accession>
<protein>
    <recommendedName>
        <fullName evidence="4">Prepilin-type N-terminal cleavage/methylation domain-containing protein</fullName>
    </recommendedName>
</protein>
<keyword evidence="1" id="KW-0812">Transmembrane</keyword>
<dbReference type="Gene3D" id="3.30.700.10">
    <property type="entry name" value="Glycoprotein, Type 4 Pilin"/>
    <property type="match status" value="1"/>
</dbReference>
<evidence type="ECO:0008006" key="4">
    <source>
        <dbReference type="Google" id="ProtNLM"/>
    </source>
</evidence>
<evidence type="ECO:0000256" key="1">
    <source>
        <dbReference type="SAM" id="Phobius"/>
    </source>
</evidence>